<keyword evidence="1" id="KW-1133">Transmembrane helix</keyword>
<dbReference type="Gene3D" id="3.40.50.620">
    <property type="entry name" value="HUPs"/>
    <property type="match status" value="1"/>
</dbReference>
<dbReference type="PANTHER" id="PTHR30336">
    <property type="entry name" value="INNER MEMBRANE PROTEIN, PROBABLE PERMEASE"/>
    <property type="match status" value="1"/>
</dbReference>
<feature type="domain" description="DUF218" evidence="2">
    <location>
        <begin position="80"/>
        <end position="200"/>
    </location>
</feature>
<gene>
    <name evidence="3" type="ORF">QFW80_11055</name>
</gene>
<dbReference type="InterPro" id="IPR003848">
    <property type="entry name" value="DUF218"/>
</dbReference>
<dbReference type="Proteomes" id="UP001156831">
    <property type="component" value="Unassembled WGS sequence"/>
</dbReference>
<organism evidence="3 4">
    <name type="scientific">Luteimonas rhizosphaericola</name>
    <dbReference type="NCBI Taxonomy" id="3042024"/>
    <lineage>
        <taxon>Bacteria</taxon>
        <taxon>Pseudomonadati</taxon>
        <taxon>Pseudomonadota</taxon>
        <taxon>Gammaproteobacteria</taxon>
        <taxon>Lysobacterales</taxon>
        <taxon>Lysobacteraceae</taxon>
        <taxon>Luteimonas</taxon>
    </lineage>
</organism>
<evidence type="ECO:0000313" key="3">
    <source>
        <dbReference type="EMBL" id="MDH5831053.1"/>
    </source>
</evidence>
<dbReference type="EMBL" id="JARXRN010000025">
    <property type="protein sequence ID" value="MDH5831053.1"/>
    <property type="molecule type" value="Genomic_DNA"/>
</dbReference>
<dbReference type="PANTHER" id="PTHR30336:SF20">
    <property type="entry name" value="DUF218 DOMAIN-CONTAINING PROTEIN"/>
    <property type="match status" value="1"/>
</dbReference>
<sequence>MDYIGVDPTHAPLPLQAPPRGSRLAHRARLLADRHAWTALVVAGSACVFSFGLVYVGYFAHVLRTARRAPSRPAGAGCLLVFGKHAPGGRIDGDFQGRLQRAADVWRQSPARPLVLLGGGFGEGESEAELAQRRLLAAGVAADATWLLESGSRDTLQNLRNARALLGDRTGTGPVVLLSSRYHLARCALFARWLGYEHELCAAEPALRWTPLTLWRIARESACVCWVDLGSRWARLVGDRAMLARLG</sequence>
<dbReference type="CDD" id="cd06259">
    <property type="entry name" value="YdcF-like"/>
    <property type="match status" value="1"/>
</dbReference>
<proteinExistence type="predicted"/>
<keyword evidence="1" id="KW-0812">Transmembrane</keyword>
<reference evidence="3 4" key="1">
    <citation type="submission" date="2023-04" db="EMBL/GenBank/DDBJ databases">
        <title>Luteimonas sp. M1R5S18.</title>
        <authorList>
            <person name="Sun J.-Q."/>
        </authorList>
    </citation>
    <scope>NUCLEOTIDE SEQUENCE [LARGE SCALE GENOMIC DNA]</scope>
    <source>
        <strain evidence="3 4">M1R5S18</strain>
    </source>
</reference>
<evidence type="ECO:0000259" key="2">
    <source>
        <dbReference type="Pfam" id="PF02698"/>
    </source>
</evidence>
<evidence type="ECO:0000256" key="1">
    <source>
        <dbReference type="SAM" id="Phobius"/>
    </source>
</evidence>
<dbReference type="Pfam" id="PF02698">
    <property type="entry name" value="DUF218"/>
    <property type="match status" value="1"/>
</dbReference>
<dbReference type="InterPro" id="IPR014729">
    <property type="entry name" value="Rossmann-like_a/b/a_fold"/>
</dbReference>
<name>A0ABT6JK48_9GAMM</name>
<dbReference type="InterPro" id="IPR051599">
    <property type="entry name" value="Cell_Envelope_Assoc"/>
</dbReference>
<feature type="transmembrane region" description="Helical" evidence="1">
    <location>
        <begin position="36"/>
        <end position="58"/>
    </location>
</feature>
<comment type="caution">
    <text evidence="3">The sequence shown here is derived from an EMBL/GenBank/DDBJ whole genome shotgun (WGS) entry which is preliminary data.</text>
</comment>
<keyword evidence="4" id="KW-1185">Reference proteome</keyword>
<protein>
    <submittedName>
        <fullName evidence="3">YdcF family protein</fullName>
    </submittedName>
</protein>
<evidence type="ECO:0000313" key="4">
    <source>
        <dbReference type="Proteomes" id="UP001156831"/>
    </source>
</evidence>
<keyword evidence="1" id="KW-0472">Membrane</keyword>
<accession>A0ABT6JK48</accession>
<dbReference type="RefSeq" id="WP_280602002.1">
    <property type="nucleotide sequence ID" value="NZ_JARXRN010000025.1"/>
</dbReference>